<evidence type="ECO:0000256" key="1">
    <source>
        <dbReference type="SAM" id="Phobius"/>
    </source>
</evidence>
<dbReference type="Proteomes" id="UP001519654">
    <property type="component" value="Unassembled WGS sequence"/>
</dbReference>
<keyword evidence="1" id="KW-0472">Membrane</keyword>
<organism evidence="2 3">
    <name type="scientific">Paractinoplanes bogorensis</name>
    <dbReference type="NCBI Taxonomy" id="1610840"/>
    <lineage>
        <taxon>Bacteria</taxon>
        <taxon>Bacillati</taxon>
        <taxon>Actinomycetota</taxon>
        <taxon>Actinomycetes</taxon>
        <taxon>Micromonosporales</taxon>
        <taxon>Micromonosporaceae</taxon>
        <taxon>Paractinoplanes</taxon>
    </lineage>
</organism>
<feature type="transmembrane region" description="Helical" evidence="1">
    <location>
        <begin position="74"/>
        <end position="95"/>
    </location>
</feature>
<evidence type="ECO:0000313" key="3">
    <source>
        <dbReference type="Proteomes" id="UP001519654"/>
    </source>
</evidence>
<dbReference type="EMBL" id="JAHKKG010000034">
    <property type="protein sequence ID" value="MBU2671053.1"/>
    <property type="molecule type" value="Genomic_DNA"/>
</dbReference>
<accession>A0ABS5Z5Y3</accession>
<sequence length="101" mass="10989">MTHPEIPPGPAAETFESQLRVMVAVTTRLDESVRRLEALTSSLEMRLHRAETALSVARPTAPHRRPVDLARQHLPQLLAGLVASIIAVAIVVYIFSGGISE</sequence>
<name>A0ABS5Z5Y3_9ACTN</name>
<keyword evidence="1" id="KW-0812">Transmembrane</keyword>
<dbReference type="RefSeq" id="WP_215796312.1">
    <property type="nucleotide sequence ID" value="NZ_JAHKKG010000034.1"/>
</dbReference>
<proteinExistence type="predicted"/>
<keyword evidence="3" id="KW-1185">Reference proteome</keyword>
<protein>
    <submittedName>
        <fullName evidence="2">Uncharacterized protein</fullName>
    </submittedName>
</protein>
<evidence type="ECO:0000313" key="2">
    <source>
        <dbReference type="EMBL" id="MBU2671053.1"/>
    </source>
</evidence>
<reference evidence="2 3" key="1">
    <citation type="submission" date="2021-06" db="EMBL/GenBank/DDBJ databases">
        <title>Actinoplanes lichenicola sp. nov., and Actinoplanes ovalisporus sp. nov., isolated from lichen in Thailand.</title>
        <authorList>
            <person name="Saeng-In P."/>
            <person name="Kanchanasin P."/>
            <person name="Yuki M."/>
            <person name="Kudo T."/>
            <person name="Ohkuma M."/>
            <person name="Phongsopitanun W."/>
            <person name="Tanasupawat S."/>
        </authorList>
    </citation>
    <scope>NUCLEOTIDE SEQUENCE [LARGE SCALE GENOMIC DNA]</scope>
    <source>
        <strain evidence="2 3">NBRC 110975</strain>
    </source>
</reference>
<comment type="caution">
    <text evidence="2">The sequence shown here is derived from an EMBL/GenBank/DDBJ whole genome shotgun (WGS) entry which is preliminary data.</text>
</comment>
<gene>
    <name evidence="2" type="ORF">KOI35_46910</name>
</gene>
<keyword evidence="1" id="KW-1133">Transmembrane helix</keyword>